<dbReference type="AlphaFoldDB" id="A0A437SCC8"/>
<proteinExistence type="predicted"/>
<dbReference type="Proteomes" id="UP000286687">
    <property type="component" value="Unassembled WGS sequence"/>
</dbReference>
<dbReference type="RefSeq" id="WP_127814435.1">
    <property type="nucleotide sequence ID" value="NZ_LDER01000330.1"/>
</dbReference>
<gene>
    <name evidence="1" type="ORF">BM74_27345</name>
</gene>
<sequence length="89" mass="10044">MSKSYAIITFSNNEELIVYEDDLFIPVKLVDYEGTPSSAMGEPYKIWSDHHDGFIPCLAELIASVPFFKHIDDSNKIYKSSAVVKITNV</sequence>
<organism evidence="1 2">
    <name type="scientific">Bacillus thuringiensis</name>
    <dbReference type="NCBI Taxonomy" id="1428"/>
    <lineage>
        <taxon>Bacteria</taxon>
        <taxon>Bacillati</taxon>
        <taxon>Bacillota</taxon>
        <taxon>Bacilli</taxon>
        <taxon>Bacillales</taxon>
        <taxon>Bacillaceae</taxon>
        <taxon>Bacillus</taxon>
        <taxon>Bacillus cereus group</taxon>
    </lineage>
</organism>
<reference evidence="1 2" key="1">
    <citation type="submission" date="2018-01" db="EMBL/GenBank/DDBJ databases">
        <title>Complete genome sequence of G25-42.</title>
        <authorList>
            <person name="Zheng Z."/>
            <person name="Sun M."/>
        </authorList>
    </citation>
    <scope>NUCLEOTIDE SEQUENCE [LARGE SCALE GENOMIC DNA]</scope>
    <source>
        <strain evidence="1 2">G25-42</strain>
    </source>
</reference>
<accession>A0A437SCC8</accession>
<name>A0A437SCC8_BACTU</name>
<evidence type="ECO:0000313" key="2">
    <source>
        <dbReference type="Proteomes" id="UP000286687"/>
    </source>
</evidence>
<comment type="caution">
    <text evidence="1">The sequence shown here is derived from an EMBL/GenBank/DDBJ whole genome shotgun (WGS) entry which is preliminary data.</text>
</comment>
<protein>
    <submittedName>
        <fullName evidence="1">Uncharacterized protein</fullName>
    </submittedName>
</protein>
<dbReference type="EMBL" id="LDER01000330">
    <property type="protein sequence ID" value="RVU61193.1"/>
    <property type="molecule type" value="Genomic_DNA"/>
</dbReference>
<evidence type="ECO:0000313" key="1">
    <source>
        <dbReference type="EMBL" id="RVU61193.1"/>
    </source>
</evidence>